<accession>A0ABT4UEW2</accession>
<reference evidence="3 4" key="1">
    <citation type="submission" date="2022-12" db="EMBL/GenBank/DDBJ databases">
        <title>Chitinophagaceae gen. sp. nov., a new member of the family Chitinophagaceae, isolated from soil in a chemical factory.</title>
        <authorList>
            <person name="Ke Z."/>
        </authorList>
    </citation>
    <scope>NUCLEOTIDE SEQUENCE [LARGE SCALE GENOMIC DNA]</scope>
    <source>
        <strain evidence="3 4">LY-5</strain>
    </source>
</reference>
<evidence type="ECO:0000313" key="3">
    <source>
        <dbReference type="EMBL" id="MDA3613368.1"/>
    </source>
</evidence>
<protein>
    <submittedName>
        <fullName evidence="3">Nuclear transport factor 2 family protein</fullName>
    </submittedName>
</protein>
<evidence type="ECO:0000313" key="4">
    <source>
        <dbReference type="Proteomes" id="UP001210231"/>
    </source>
</evidence>
<feature type="domain" description="DUF4440" evidence="2">
    <location>
        <begin position="41"/>
        <end position="137"/>
    </location>
</feature>
<sequence>MKRNINIFILLVTLFISASSFAQSKEEQVLENVKLLNNTIFGSKDSAVIDGLLAKTLTYGHSGGSIENRETALKNASKNGNVYSKLEARDFSVDFADKNVAVVRFVTSFIQTTKGNDIPLTLHMLQVWKKESGKWKLTARQAVKLVH</sequence>
<evidence type="ECO:0000259" key="2">
    <source>
        <dbReference type="Pfam" id="PF14534"/>
    </source>
</evidence>
<name>A0ABT4UEW2_9BACT</name>
<comment type="caution">
    <text evidence="3">The sequence shown here is derived from an EMBL/GenBank/DDBJ whole genome shotgun (WGS) entry which is preliminary data.</text>
</comment>
<gene>
    <name evidence="3" type="ORF">O3P16_01000</name>
</gene>
<dbReference type="Gene3D" id="3.10.450.50">
    <property type="match status" value="1"/>
</dbReference>
<evidence type="ECO:0000256" key="1">
    <source>
        <dbReference type="SAM" id="SignalP"/>
    </source>
</evidence>
<keyword evidence="4" id="KW-1185">Reference proteome</keyword>
<dbReference type="Proteomes" id="UP001210231">
    <property type="component" value="Unassembled WGS sequence"/>
</dbReference>
<dbReference type="RefSeq" id="WP_407029700.1">
    <property type="nucleotide sequence ID" value="NZ_JAQGEF010000001.1"/>
</dbReference>
<keyword evidence="1" id="KW-0732">Signal</keyword>
<dbReference type="EMBL" id="JAQGEF010000001">
    <property type="protein sequence ID" value="MDA3613368.1"/>
    <property type="molecule type" value="Genomic_DNA"/>
</dbReference>
<organism evidence="3 4">
    <name type="scientific">Polluticaenibacter yanchengensis</name>
    <dbReference type="NCBI Taxonomy" id="3014562"/>
    <lineage>
        <taxon>Bacteria</taxon>
        <taxon>Pseudomonadati</taxon>
        <taxon>Bacteroidota</taxon>
        <taxon>Chitinophagia</taxon>
        <taxon>Chitinophagales</taxon>
        <taxon>Chitinophagaceae</taxon>
        <taxon>Polluticaenibacter</taxon>
    </lineage>
</organism>
<proteinExistence type="predicted"/>
<feature type="chain" id="PRO_5047137260" evidence="1">
    <location>
        <begin position="23"/>
        <end position="147"/>
    </location>
</feature>
<dbReference type="InterPro" id="IPR032710">
    <property type="entry name" value="NTF2-like_dom_sf"/>
</dbReference>
<dbReference type="Pfam" id="PF14534">
    <property type="entry name" value="DUF4440"/>
    <property type="match status" value="1"/>
</dbReference>
<dbReference type="InterPro" id="IPR027843">
    <property type="entry name" value="DUF4440"/>
</dbReference>
<feature type="signal peptide" evidence="1">
    <location>
        <begin position="1"/>
        <end position="22"/>
    </location>
</feature>
<dbReference type="SUPFAM" id="SSF54427">
    <property type="entry name" value="NTF2-like"/>
    <property type="match status" value="1"/>
</dbReference>